<dbReference type="Proteomes" id="UP000823749">
    <property type="component" value="Chromosome 11"/>
</dbReference>
<dbReference type="EMBL" id="JACTNZ010000011">
    <property type="protein sequence ID" value="KAG5524776.1"/>
    <property type="molecule type" value="Genomic_DNA"/>
</dbReference>
<reference evidence="1" key="1">
    <citation type="submission" date="2020-08" db="EMBL/GenBank/DDBJ databases">
        <title>Plant Genome Project.</title>
        <authorList>
            <person name="Zhang R.-G."/>
        </authorList>
    </citation>
    <scope>NUCLEOTIDE SEQUENCE</scope>
    <source>
        <strain evidence="1">WSP0</strain>
        <tissue evidence="1">Leaf</tissue>
    </source>
</reference>
<proteinExistence type="predicted"/>
<gene>
    <name evidence="1" type="ORF">RHGRI_031441</name>
</gene>
<organism evidence="1 2">
    <name type="scientific">Rhododendron griersonianum</name>
    <dbReference type="NCBI Taxonomy" id="479676"/>
    <lineage>
        <taxon>Eukaryota</taxon>
        <taxon>Viridiplantae</taxon>
        <taxon>Streptophyta</taxon>
        <taxon>Embryophyta</taxon>
        <taxon>Tracheophyta</taxon>
        <taxon>Spermatophyta</taxon>
        <taxon>Magnoliopsida</taxon>
        <taxon>eudicotyledons</taxon>
        <taxon>Gunneridae</taxon>
        <taxon>Pentapetalae</taxon>
        <taxon>asterids</taxon>
        <taxon>Ericales</taxon>
        <taxon>Ericaceae</taxon>
        <taxon>Ericoideae</taxon>
        <taxon>Rhodoreae</taxon>
        <taxon>Rhododendron</taxon>
    </lineage>
</organism>
<evidence type="ECO:0000313" key="1">
    <source>
        <dbReference type="EMBL" id="KAG5524776.1"/>
    </source>
</evidence>
<protein>
    <submittedName>
        <fullName evidence="1">Uncharacterized protein</fullName>
    </submittedName>
</protein>
<dbReference type="PANTHER" id="PTHR45786:SF75">
    <property type="entry name" value="ATP-DEPENDENT DNA HELICASE"/>
    <property type="match status" value="1"/>
</dbReference>
<evidence type="ECO:0000313" key="2">
    <source>
        <dbReference type="Proteomes" id="UP000823749"/>
    </source>
</evidence>
<accession>A0AAV6I886</accession>
<sequence length="108" mass="12249">MKDHTSTAPTVSQVAAIWNENDSSTDLQEREIIVQKHDGHSKRICYYYGCYDSLQYPLLFPYGEPGWHQGIKKNKRTTQSQYSNGQHQVIPKNSCTAEELLAKEASGT</sequence>
<name>A0AAV6I886_9ERIC</name>
<comment type="caution">
    <text evidence="1">The sequence shown here is derived from an EMBL/GenBank/DDBJ whole genome shotgun (WGS) entry which is preliminary data.</text>
</comment>
<keyword evidence="2" id="KW-1185">Reference proteome</keyword>
<dbReference type="PANTHER" id="PTHR45786">
    <property type="entry name" value="DNA BINDING PROTEIN-LIKE"/>
    <property type="match status" value="1"/>
</dbReference>
<dbReference type="AlphaFoldDB" id="A0AAV6I886"/>